<comment type="subcellular location">
    <subcellularLocation>
        <location evidence="7">Plastid</location>
        <location evidence="7">Chloroplast thylakoid membrane</location>
    </subcellularLocation>
</comment>
<accession>E1ZH31</accession>
<keyword evidence="3 7" id="KW-0602">Photosynthesis</keyword>
<feature type="binding site" description="axial binding residue" evidence="6">
    <location>
        <position position="105"/>
    </location>
    <ligand>
        <name>chlorophyll a</name>
        <dbReference type="ChEBI" id="CHEBI:58416"/>
        <label>2</label>
    </ligand>
    <ligandPart>
        <name>Mg</name>
        <dbReference type="ChEBI" id="CHEBI:25107"/>
    </ligandPart>
</feature>
<evidence type="ECO:0000256" key="3">
    <source>
        <dbReference type="ARBA" id="ARBA00022531"/>
    </source>
</evidence>
<dbReference type="RefSeq" id="XP_005847149.1">
    <property type="nucleotide sequence ID" value="XM_005847087.1"/>
</dbReference>
<dbReference type="AlphaFoldDB" id="E1ZH31"/>
<feature type="binding site" description="axial binding residue" evidence="6">
    <location>
        <position position="234"/>
    </location>
    <ligand>
        <name>chlorophyll a</name>
        <dbReference type="ChEBI" id="CHEBI:58416"/>
        <label>5</label>
    </ligand>
    <ligandPart>
        <name>Mg</name>
        <dbReference type="ChEBI" id="CHEBI:25107"/>
    </ligandPart>
</feature>
<dbReference type="GO" id="GO:0009535">
    <property type="term" value="C:chloroplast thylakoid membrane"/>
    <property type="evidence" value="ECO:0007669"/>
    <property type="project" value="UniProtKB-SubCell"/>
</dbReference>
<comment type="function">
    <text evidence="7">The light-harvesting complex (LHC) functions as a light receptor, it captures and delivers excitation energy to photosystems with which it is closely associated.</text>
</comment>
<dbReference type="SUPFAM" id="SSF103511">
    <property type="entry name" value="Chlorophyll a-b binding protein"/>
    <property type="match status" value="1"/>
</dbReference>
<dbReference type="FunCoup" id="E1ZH31">
    <property type="interactions" value="586"/>
</dbReference>
<dbReference type="OMA" id="DKWYGPD"/>
<keyword evidence="2 7" id="KW-0150">Chloroplast</keyword>
<dbReference type="GeneID" id="17354227"/>
<keyword evidence="7" id="KW-0603">Photosystem I</keyword>
<proteinExistence type="inferred from homology"/>
<name>E1ZH31_CHLVA</name>
<dbReference type="InterPro" id="IPR001344">
    <property type="entry name" value="Chloro_AB-bd_pln"/>
</dbReference>
<feature type="binding site" evidence="6">
    <location>
        <position position="231"/>
    </location>
    <ligand>
        <name>chlorophyll a</name>
        <dbReference type="ChEBI" id="CHEBI:58416"/>
        <label>1</label>
    </ligand>
</feature>
<dbReference type="Pfam" id="PF00504">
    <property type="entry name" value="Chloroa_b-bind"/>
    <property type="match status" value="1"/>
</dbReference>
<dbReference type="GO" id="GO:0016168">
    <property type="term" value="F:chlorophyll binding"/>
    <property type="evidence" value="ECO:0007669"/>
    <property type="project" value="UniProtKB-KW"/>
</dbReference>
<evidence type="ECO:0000256" key="7">
    <source>
        <dbReference type="RuleBase" id="RU363080"/>
    </source>
</evidence>
<evidence type="ECO:0000256" key="2">
    <source>
        <dbReference type="ARBA" id="ARBA00022528"/>
    </source>
</evidence>
<dbReference type="GO" id="GO:0009765">
    <property type="term" value="P:photosynthesis, light harvesting"/>
    <property type="evidence" value="ECO:0007669"/>
    <property type="project" value="InterPro"/>
</dbReference>
<evidence type="ECO:0000313" key="9">
    <source>
        <dbReference type="Proteomes" id="UP000008141"/>
    </source>
</evidence>
<dbReference type="Proteomes" id="UP000008141">
    <property type="component" value="Unassembled WGS sequence"/>
</dbReference>
<dbReference type="InParanoid" id="E1ZH31"/>
<keyword evidence="7" id="KW-0793">Thylakoid</keyword>
<dbReference type="InterPro" id="IPR022796">
    <property type="entry name" value="Chloroa_b-bind"/>
</dbReference>
<dbReference type="PANTHER" id="PTHR21649">
    <property type="entry name" value="CHLOROPHYLL A/B BINDING PROTEIN"/>
    <property type="match status" value="1"/>
</dbReference>
<dbReference type="OrthoDB" id="423598at2759"/>
<reference evidence="8 9" key="1">
    <citation type="journal article" date="2010" name="Plant Cell">
        <title>The Chlorella variabilis NC64A genome reveals adaptation to photosymbiosis, coevolution with viruses, and cryptic sex.</title>
        <authorList>
            <person name="Blanc G."/>
            <person name="Duncan G."/>
            <person name="Agarkova I."/>
            <person name="Borodovsky M."/>
            <person name="Gurnon J."/>
            <person name="Kuo A."/>
            <person name="Lindquist E."/>
            <person name="Lucas S."/>
            <person name="Pangilinan J."/>
            <person name="Polle J."/>
            <person name="Salamov A."/>
            <person name="Terry A."/>
            <person name="Yamada T."/>
            <person name="Dunigan D.D."/>
            <person name="Grigoriev I.V."/>
            <person name="Claverie J.M."/>
            <person name="Van Etten J.L."/>
        </authorList>
    </citation>
    <scope>NUCLEOTIDE SEQUENCE [LARGE SCALE GENOMIC DNA]</scope>
    <source>
        <strain evidence="8 9">NC64A</strain>
    </source>
</reference>
<gene>
    <name evidence="8" type="ORF">CHLNCDRAFT_35818</name>
</gene>
<feature type="binding site" evidence="6">
    <location>
        <position position="103"/>
    </location>
    <ligand>
        <name>chlorophyll a</name>
        <dbReference type="ChEBI" id="CHEBI:58416"/>
        <label>1</label>
    </ligand>
</feature>
<keyword evidence="9" id="KW-1185">Reference proteome</keyword>
<dbReference type="eggNOG" id="ENOG502QV5A">
    <property type="taxonomic scope" value="Eukaryota"/>
</dbReference>
<dbReference type="GO" id="GO:0009522">
    <property type="term" value="C:photosystem I"/>
    <property type="evidence" value="ECO:0007669"/>
    <property type="project" value="UniProtKB-KW"/>
</dbReference>
<comment type="similarity">
    <text evidence="7">Belongs to the light-harvesting chlorophyll a/b-binding (LHC) protein family.</text>
</comment>
<keyword evidence="7" id="KW-0604">Photosystem II</keyword>
<dbReference type="KEGG" id="cvr:CHLNCDRAFT_35818"/>
<evidence type="ECO:0000256" key="5">
    <source>
        <dbReference type="ARBA" id="ARBA00022991"/>
    </source>
</evidence>
<keyword evidence="5 7" id="KW-0157">Chromophore</keyword>
<dbReference type="GO" id="GO:0009523">
    <property type="term" value="C:photosystem II"/>
    <property type="evidence" value="ECO:0007669"/>
    <property type="project" value="UniProtKB-KW"/>
</dbReference>
<evidence type="ECO:0000256" key="4">
    <source>
        <dbReference type="ARBA" id="ARBA00022640"/>
    </source>
</evidence>
<keyword evidence="4 7" id="KW-0934">Plastid</keyword>
<feature type="binding site" evidence="6">
    <location>
        <position position="263"/>
    </location>
    <ligand>
        <name>chlorophyll a</name>
        <dbReference type="ChEBI" id="CHEBI:58416"/>
        <label>1</label>
    </ligand>
</feature>
<feature type="binding site" evidence="6">
    <location>
        <position position="230"/>
    </location>
    <ligand>
        <name>chlorophyll a</name>
        <dbReference type="ChEBI" id="CHEBI:58416"/>
        <label>1</label>
    </ligand>
</feature>
<dbReference type="EMBL" id="GL433846">
    <property type="protein sequence ID" value="EFN55047.1"/>
    <property type="molecule type" value="Genomic_DNA"/>
</dbReference>
<dbReference type="Gene3D" id="1.10.3460.10">
    <property type="entry name" value="Chlorophyll a/b binding protein domain"/>
    <property type="match status" value="1"/>
</dbReference>
<feature type="binding site" description="axial binding residue" evidence="6">
    <location>
        <position position="176"/>
    </location>
    <ligand>
        <name>chlorophyll b</name>
        <dbReference type="ChEBI" id="CHEBI:61721"/>
        <label>3</label>
    </ligand>
    <ligandPart>
        <name>Mg</name>
        <dbReference type="ChEBI" id="CHEBI:25107"/>
    </ligandPart>
</feature>
<evidence type="ECO:0000313" key="8">
    <source>
        <dbReference type="EMBL" id="EFN55047.1"/>
    </source>
</evidence>
<feature type="binding site" evidence="6">
    <location>
        <position position="248"/>
    </location>
    <ligand>
        <name>chlorophyll a</name>
        <dbReference type="ChEBI" id="CHEBI:58416"/>
        <label>1</label>
    </ligand>
</feature>
<protein>
    <recommendedName>
        <fullName evidence="7">Chlorophyll a-b binding protein, chloroplastic</fullName>
    </recommendedName>
</protein>
<organism evidence="9">
    <name type="scientific">Chlorella variabilis</name>
    <name type="common">Green alga</name>
    <dbReference type="NCBI Taxonomy" id="554065"/>
    <lineage>
        <taxon>Eukaryota</taxon>
        <taxon>Viridiplantae</taxon>
        <taxon>Chlorophyta</taxon>
        <taxon>core chlorophytes</taxon>
        <taxon>Trebouxiophyceae</taxon>
        <taxon>Chlorellales</taxon>
        <taxon>Chlorellaceae</taxon>
        <taxon>Chlorella clade</taxon>
        <taxon>Chlorella</taxon>
    </lineage>
</organism>
<evidence type="ECO:0000256" key="1">
    <source>
        <dbReference type="ARBA" id="ARBA00022494"/>
    </source>
</evidence>
<dbReference type="STRING" id="554065.E1ZH31"/>
<sequence>MASALKIQAVFGKAKAAPKKAAAKKSGTASTSGGWLGSGSKTINLDKWYGPDRALFLPGGLMARDEINPLLNGTLPGDYGYDPLGLAKDAETLSKYQANELLHARWAMLAAAGAIIPEGLAANGADVKGATWFETGAAMLNGGTLNWFAVPIANISNPLPLFVVVAANVALMGAAENYRRTGEGPAGYSPGVGKFDESAYDSMDSLYPGGPFDPLGLADDPEVLAELKVKEIKNGRLAMVSFLGFAVQAAVTGEGPYANWSKHVADPFGYNLLTILAGEDRAPTL</sequence>
<feature type="binding site" evidence="6">
    <location>
        <position position="236"/>
    </location>
    <ligand>
        <name>chlorophyll a</name>
        <dbReference type="ChEBI" id="CHEBI:58416"/>
        <label>1</label>
    </ligand>
</feature>
<keyword evidence="1 6" id="KW-0148">Chlorophyll</keyword>
<evidence type="ECO:0000256" key="6">
    <source>
        <dbReference type="PIRSR" id="PIRSR601344-1"/>
    </source>
</evidence>
<feature type="binding site" evidence="6">
    <location>
        <position position="100"/>
    </location>
    <ligand>
        <name>chlorophyll a</name>
        <dbReference type="ChEBI" id="CHEBI:58416"/>
        <label>1</label>
    </ligand>
</feature>